<proteinExistence type="predicted"/>
<feature type="domain" description="HD-GYP" evidence="1">
    <location>
        <begin position="105"/>
        <end position="300"/>
    </location>
</feature>
<evidence type="ECO:0000313" key="2">
    <source>
        <dbReference type="EMBL" id="SDB18192.1"/>
    </source>
</evidence>
<dbReference type="CDD" id="cd00077">
    <property type="entry name" value="HDc"/>
    <property type="match status" value="1"/>
</dbReference>
<sequence>MKFVKKEELKLGMRIAKSIYNEKGVLLYERGSALVPAALQMLQNNDLFGVYILDATEPIPPMTDEEIEFERVQTLQWAELKKALESIAEGGDFSQIEPLAMTIENMYSNLKKRITFFQTLRGPSDQYFKHSVNVASLTCMVANRLNIHYKEIYPIICAALVHDVGKLYVDPEILYKPDKLTESELKEVREAEIRGYNLIRNNMGISATIRRYITQFYQISMEKRSGGMFDSSKYLLGTQILKTMDLFDLMTSMRIYKKEESIYRACCYLMDNSNVYPSKIVEALVNSIDVIPAGTCVELHSGEKGLVVIEGAKDFRKPTILSFKDNRMYDLSDRNISKEYHIKDILANFDNRNKMDYETLKKVKTT</sequence>
<reference evidence="2 3" key="1">
    <citation type="submission" date="2016-10" db="EMBL/GenBank/DDBJ databases">
        <authorList>
            <person name="de Groot N.N."/>
        </authorList>
    </citation>
    <scope>NUCLEOTIDE SEQUENCE [LARGE SCALE GENOMIC DNA]</scope>
    <source>
        <strain evidence="2 3">DSM 3217</strain>
    </source>
</reference>
<organism evidence="2 3">
    <name type="scientific">Eubacterium oxidoreducens</name>
    <dbReference type="NCBI Taxonomy" id="1732"/>
    <lineage>
        <taxon>Bacteria</taxon>
        <taxon>Bacillati</taxon>
        <taxon>Bacillota</taxon>
        <taxon>Clostridia</taxon>
        <taxon>Eubacteriales</taxon>
        <taxon>Eubacteriaceae</taxon>
        <taxon>Eubacterium</taxon>
    </lineage>
</organism>
<evidence type="ECO:0000313" key="3">
    <source>
        <dbReference type="Proteomes" id="UP000199228"/>
    </source>
</evidence>
<dbReference type="PROSITE" id="PS51832">
    <property type="entry name" value="HD_GYP"/>
    <property type="match status" value="1"/>
</dbReference>
<gene>
    <name evidence="2" type="ORF">SAMN02910417_01344</name>
</gene>
<keyword evidence="3" id="KW-1185">Reference proteome</keyword>
<dbReference type="STRING" id="1732.SAMN02910417_01344"/>
<dbReference type="RefSeq" id="WP_176762321.1">
    <property type="nucleotide sequence ID" value="NZ_FMXR01000009.1"/>
</dbReference>
<dbReference type="InterPro" id="IPR003607">
    <property type="entry name" value="HD/PDEase_dom"/>
</dbReference>
<dbReference type="SUPFAM" id="SSF109604">
    <property type="entry name" value="HD-domain/PDEase-like"/>
    <property type="match status" value="1"/>
</dbReference>
<dbReference type="Gene3D" id="1.10.3210.10">
    <property type="entry name" value="Hypothetical protein af1432"/>
    <property type="match status" value="1"/>
</dbReference>
<dbReference type="EMBL" id="FMXR01000009">
    <property type="protein sequence ID" value="SDB18192.1"/>
    <property type="molecule type" value="Genomic_DNA"/>
</dbReference>
<dbReference type="AlphaFoldDB" id="A0A1G6BBZ0"/>
<dbReference type="Proteomes" id="UP000199228">
    <property type="component" value="Unassembled WGS sequence"/>
</dbReference>
<dbReference type="InterPro" id="IPR006674">
    <property type="entry name" value="HD_domain"/>
</dbReference>
<accession>A0A1G6BBZ0</accession>
<dbReference type="SMART" id="SM00471">
    <property type="entry name" value="HDc"/>
    <property type="match status" value="1"/>
</dbReference>
<dbReference type="PANTHER" id="PTHR43155:SF2">
    <property type="entry name" value="CYCLIC DI-GMP PHOSPHODIESTERASE PA4108"/>
    <property type="match status" value="1"/>
</dbReference>
<protein>
    <submittedName>
        <fullName evidence="2">HD domain-containing protein</fullName>
    </submittedName>
</protein>
<dbReference type="InterPro" id="IPR037522">
    <property type="entry name" value="HD_GYP_dom"/>
</dbReference>
<dbReference type="PANTHER" id="PTHR43155">
    <property type="entry name" value="CYCLIC DI-GMP PHOSPHODIESTERASE PA4108-RELATED"/>
    <property type="match status" value="1"/>
</dbReference>
<evidence type="ECO:0000259" key="1">
    <source>
        <dbReference type="PROSITE" id="PS51832"/>
    </source>
</evidence>
<name>A0A1G6BBZ0_EUBOX</name>
<dbReference type="Pfam" id="PF01966">
    <property type="entry name" value="HD"/>
    <property type="match status" value="1"/>
</dbReference>